<reference evidence="5" key="1">
    <citation type="submission" date="2020-09" db="EMBL/GenBank/DDBJ databases">
        <title>A novel bacterium of genus Paenibacillus, isolated from South China Sea.</title>
        <authorList>
            <person name="Huang H."/>
            <person name="Mo K."/>
            <person name="Hu Y."/>
        </authorList>
    </citation>
    <scope>NUCLEOTIDE SEQUENCE</scope>
    <source>
        <strain evidence="5">IB182363</strain>
    </source>
</reference>
<dbReference type="EMBL" id="JACXJA010000013">
    <property type="protein sequence ID" value="MBD2862503.1"/>
    <property type="molecule type" value="Genomic_DNA"/>
</dbReference>
<evidence type="ECO:0000313" key="5">
    <source>
        <dbReference type="EMBL" id="MBD2862503.1"/>
    </source>
</evidence>
<organism evidence="5 6">
    <name type="scientific">Paenibacillus oceani</name>
    <dbReference type="NCBI Taxonomy" id="2772510"/>
    <lineage>
        <taxon>Bacteria</taxon>
        <taxon>Bacillati</taxon>
        <taxon>Bacillota</taxon>
        <taxon>Bacilli</taxon>
        <taxon>Bacillales</taxon>
        <taxon>Paenibacillaceae</taxon>
        <taxon>Paenibacillus</taxon>
    </lineage>
</organism>
<feature type="domain" description="SLH" evidence="4">
    <location>
        <begin position="2265"/>
        <end position="2328"/>
    </location>
</feature>
<gene>
    <name evidence="5" type="ORF">IDH45_10965</name>
</gene>
<evidence type="ECO:0000259" key="3">
    <source>
        <dbReference type="PROSITE" id="PS50853"/>
    </source>
</evidence>
<dbReference type="SUPFAM" id="SSF49464">
    <property type="entry name" value="Carboxypeptidase regulatory domain-like"/>
    <property type="match status" value="1"/>
</dbReference>
<comment type="caution">
    <text evidence="5">The sequence shown here is derived from an EMBL/GenBank/DDBJ whole genome shotgun (WGS) entry which is preliminary data.</text>
</comment>
<feature type="domain" description="SLH" evidence="4">
    <location>
        <begin position="2188"/>
        <end position="2250"/>
    </location>
</feature>
<evidence type="ECO:0000313" key="6">
    <source>
        <dbReference type="Proteomes" id="UP000639396"/>
    </source>
</evidence>
<name>A0A927GZQ9_9BACL</name>
<accession>A0A927GZQ9</accession>
<dbReference type="InterPro" id="IPR003961">
    <property type="entry name" value="FN3_dom"/>
</dbReference>
<dbReference type="InterPro" id="IPR013783">
    <property type="entry name" value="Ig-like_fold"/>
</dbReference>
<evidence type="ECO:0000259" key="4">
    <source>
        <dbReference type="PROSITE" id="PS51272"/>
    </source>
</evidence>
<dbReference type="Gene3D" id="2.60.40.10">
    <property type="entry name" value="Immunoglobulins"/>
    <property type="match status" value="4"/>
</dbReference>
<dbReference type="Proteomes" id="UP000639396">
    <property type="component" value="Unassembled WGS sequence"/>
</dbReference>
<dbReference type="PROSITE" id="PS50853">
    <property type="entry name" value="FN3"/>
    <property type="match status" value="3"/>
</dbReference>
<dbReference type="Pfam" id="PF00395">
    <property type="entry name" value="SLH"/>
    <property type="match status" value="3"/>
</dbReference>
<dbReference type="CDD" id="cd00063">
    <property type="entry name" value="FN3"/>
    <property type="match status" value="4"/>
</dbReference>
<dbReference type="Pfam" id="PF00041">
    <property type="entry name" value="fn3"/>
    <property type="match status" value="2"/>
</dbReference>
<dbReference type="SUPFAM" id="SSF49265">
    <property type="entry name" value="Fibronectin type III"/>
    <property type="match status" value="3"/>
</dbReference>
<dbReference type="PANTHER" id="PTHR46708:SF11">
    <property type="entry name" value="RECEPTOR-TYPE TYROSINE-PROTEIN PHOSPHATASE ETA-LIKE"/>
    <property type="match status" value="1"/>
</dbReference>
<sequence>MKERRELMVLITTRMRKRVTLLMIAAMLVQVFLLPGSGDGYAYAEGGGTWADEADLTLQYAGQDPLTIGWTPPSNRTVQYYNALLYAGGVRGAFPAWYKTSADTERTVYGLDESETYLLIVEAYAPGDVYIGQLEKTFVLNQWNAGPPWQTYGDLTTTFADEGGVKLQWKPYTGAVNFYIVIIRDGNGDYVADAIVSGAAMAAPEATIAGLTPGGAYTADVQAFDAGENEIAKLTGSFKLPDAPPDHDGLPPVWPQQVVLAVYEVKHNAITVGWPAASDKIGEYRVSLNGQQAAAVTSATYAYTFAGLEAATLYTLSVVAVDQFGASGTPLSATERTAKAPELQWEAPQFGGEVKALRPGETMRISMQGASGAQAEARVHYDSWYNAGGQLLAQPAAMQAVVPLVEAVPGTYTGEWKLAENLGIARVNELMAVLQHGADPADALTMSATVGLPVGGKLEIEVQPGGEAVQSLIVKLAGSNGNSYGVLPVAAPGVYIFPEQIPADDYTIYVTERYSGRILRQMSPIAVKGSLTHRETIDGVGMSTLQVKVTDEHGAPIPGAVVTAKLAQSEISQRTDKDGMVYLGNRFAQGDTITMAVSQAPSEYIQPDGSLTIAIGAGLHEERMQLQTRATTEVSGIVSDEQGQPVAGMTLVFTQQDPVKTDQFRTIRATTDAAGLYRVSLFNGQAQVEGSVLPHRSHAVQASSVIATGEQLTHHLQAQTAAVGSIDIQITAQYPGEKERQISPDHPDYKKLSIELRDATGKATRVEQFPFTPEGVRGDSITLCVDGSRLSLLRTCQTYTLSERDVEGKFKLLQLGGTVIAAIAEASGTFVGVISGVDQFYYDKVKFVDDVPIIESVPNAGTYSLRVYKGEFGRSEVVEKLFAVRAGDTVDLGLLQLPSDVPGDVQAAFDTDQDSIVVGQSVQLHAAYRNGSGSSQTDVQLFVSLPEGARILADSILLNNKPIGPEFWRQNGRTASVKLVDALGAEEAVQVQMSVRIPADYSSALAVFDGKITVDADGVRDELGLGSAMVDVSAIQLNAPEQISSLQTFVSGRAIAGSVVKVYADQVLVGQATAPQSGHWSMPAELPIVSSSHSYAISALAEHEGKTYYAPEQQVFYSDRAPAIIEFSMQGIYPGRITTAYTYNPSLGIAGFPFLLEPGSIVYRARFNNPHAVSNIRFLVGPTELPASLDSDGVYTATLYSGSEIELYNAYHPVYIQYDDTPSVQLKSLPATEEQIRASLPHWWQEISLPSAGALETEKEGNTEKWSLRLNTPEFGAGSSLKATMTAQRNVDYNIQGKSSIGSDGAVIYGYDASISKHAGSGTPFPSAPTGHRDSRLKLLKWVATGGNNVHATLRITGYNPYDGDAVAASSKKGKVRIAALNTQIAKSSFEIVLDGTDLGLNMLGSKGFRSTLDDLQALIDECYDNCSMEKALENHRKIEEVMENAMLAEVGKWMMAGTGFVGAALGPPGWVLSSLIFVNSQLFGAVLDNEVARQIKSVMGNMKIECEFDEDEFRNRNKRRFEQQLGSMLANPKYIFDPSGYVYEVHPAERIEGVRATALQWNEAEGQWNTWQAEEYLQSNPLFSDADGKYGWDVPEGKWKVRYEKEGYVTAYSDERIVLPPHYDVNIPMVSTDPPQFVSVVSEDGGQSAALRFSRYMEPGSLTADTVSVQLADGTAVEGTLQSMSAVDYQGKQVAKTVKFVPTQRLAVGASIRVTVSHLAMGYNGLPLVEDTTLSATVTAADMTAPGQAEQLAVIPGDGMLQVVWRDPADDDLEHVVVRWKAAGVGGYQEAEVAAGVQWLTIDHLTADVSYEIEVVAFDKSGHASAAATAAAVPLAAAPAVDRTEPGAVRRVSVEAGTRSLKVNWTDPSDADFTAVELAWYAAGSAEPLGSVTVARGQQHYTIPDLTPDTSYVIELAAFDRTGNASRYVELSGRTSASDDASPGDGSPGGAPGGGYIPPANPNSGSDNGDQAGDPNKAVIPWSEWGGREATELFGGELSIRPADRIDVSEQTEGGMAVRRSEEGAWPGDSKYVPAGIVYVFAFEPPAKKDGRIRFDAEFKPAGDWKDRLKNGLLDPTKLGVYKQSRRDPSGWEYVGGFWNAASERLSVRLEAPGIYTVMAYMPAFTDMAGHWARRQVEALAARHLAGGVGGQQFDPERSVTRAEMTAFIIRLLEWAAGERLSFDSRQSAGFGDVPGGAWYKETLDKAVSNGLLFGADRRLRPDDPVTREEAAVLVDRAMERLSRSKADRTHDDSAVREGGSNAASVFTDAAGISGWAAEAVSRLYDRGIVSGYPDGSFDPQAPMSRAQSAAMAWNLMSMFDERVQFNRVP</sequence>
<dbReference type="InterPro" id="IPR008969">
    <property type="entry name" value="CarboxyPept-like_regulatory"/>
</dbReference>
<feature type="domain" description="Fibronectin type-III" evidence="3">
    <location>
        <begin position="1746"/>
        <end position="1841"/>
    </location>
</feature>
<evidence type="ECO:0000256" key="2">
    <source>
        <dbReference type="SAM" id="MobiDB-lite"/>
    </source>
</evidence>
<feature type="compositionally biased region" description="Gly residues" evidence="2">
    <location>
        <begin position="1947"/>
        <end position="1957"/>
    </location>
</feature>
<dbReference type="InterPro" id="IPR050991">
    <property type="entry name" value="ECM_Regulatory_Proteins"/>
</dbReference>
<dbReference type="InterPro" id="IPR036116">
    <property type="entry name" value="FN3_sf"/>
</dbReference>
<protein>
    <submittedName>
        <fullName evidence="5">S-layer homology domain-containing protein</fullName>
    </submittedName>
</protein>
<feature type="domain" description="Fibronectin type-III" evidence="3">
    <location>
        <begin position="254"/>
        <end position="341"/>
    </location>
</feature>
<dbReference type="RefSeq" id="WP_190927484.1">
    <property type="nucleotide sequence ID" value="NZ_JACXJA010000013.1"/>
</dbReference>
<feature type="domain" description="Fibronectin type-III" evidence="3">
    <location>
        <begin position="1846"/>
        <end position="1940"/>
    </location>
</feature>
<dbReference type="PANTHER" id="PTHR46708">
    <property type="entry name" value="TENASCIN"/>
    <property type="match status" value="1"/>
</dbReference>
<dbReference type="PROSITE" id="PS51272">
    <property type="entry name" value="SLH"/>
    <property type="match status" value="3"/>
</dbReference>
<keyword evidence="6" id="KW-1185">Reference proteome</keyword>
<dbReference type="SMART" id="SM00060">
    <property type="entry name" value="FN3"/>
    <property type="match status" value="5"/>
</dbReference>
<keyword evidence="1" id="KW-0677">Repeat</keyword>
<feature type="region of interest" description="Disordered" evidence="2">
    <location>
        <begin position="1934"/>
        <end position="1982"/>
    </location>
</feature>
<proteinExistence type="predicted"/>
<dbReference type="InterPro" id="IPR001119">
    <property type="entry name" value="SLH_dom"/>
</dbReference>
<feature type="compositionally biased region" description="Low complexity" evidence="2">
    <location>
        <begin position="1937"/>
        <end position="1946"/>
    </location>
</feature>
<feature type="domain" description="SLH" evidence="4">
    <location>
        <begin position="2121"/>
        <end position="2184"/>
    </location>
</feature>
<evidence type="ECO:0000256" key="1">
    <source>
        <dbReference type="ARBA" id="ARBA00022737"/>
    </source>
</evidence>